<gene>
    <name evidence="6" type="primary">RRP46</name>
    <name evidence="6" type="ORF">GLX27_003865</name>
</gene>
<organism evidence="6 7">
    <name type="scientific">Malassezia furfur</name>
    <name type="common">Pityriasis versicolor infection agent</name>
    <name type="synonym">Pityrosporum furfur</name>
    <dbReference type="NCBI Taxonomy" id="55194"/>
    <lineage>
        <taxon>Eukaryota</taxon>
        <taxon>Fungi</taxon>
        <taxon>Dikarya</taxon>
        <taxon>Basidiomycota</taxon>
        <taxon>Ustilaginomycotina</taxon>
        <taxon>Malasseziomycetes</taxon>
        <taxon>Malasseziales</taxon>
        <taxon>Malasseziaceae</taxon>
        <taxon>Malassezia</taxon>
    </lineage>
</organism>
<dbReference type="InterPro" id="IPR027408">
    <property type="entry name" value="PNPase/RNase_PH_dom_sf"/>
</dbReference>
<reference evidence="6 7" key="1">
    <citation type="journal article" date="2020" name="Elife">
        <title>Loss of centromere function drives karyotype evolution in closely related Malassezia species.</title>
        <authorList>
            <person name="Sankaranarayanan S.R."/>
            <person name="Ianiri G."/>
            <person name="Coelho M.A."/>
            <person name="Reza M.H."/>
            <person name="Thimmappa B.C."/>
            <person name="Ganguly P."/>
            <person name="Vadnala R.N."/>
            <person name="Sun S."/>
            <person name="Siddharthan R."/>
            <person name="Tellgren-Roth C."/>
            <person name="Dawson T.L."/>
            <person name="Heitman J."/>
            <person name="Sanyal K."/>
        </authorList>
    </citation>
    <scope>NUCLEOTIDE SEQUENCE [LARGE SCALE GENOMIC DNA]</scope>
    <source>
        <strain evidence="6">CBS14141</strain>
    </source>
</reference>
<evidence type="ECO:0000256" key="4">
    <source>
        <dbReference type="ARBA" id="ARBA00023242"/>
    </source>
</evidence>
<dbReference type="EMBL" id="CP046237">
    <property type="protein sequence ID" value="WFD49186.1"/>
    <property type="molecule type" value="Genomic_DNA"/>
</dbReference>
<dbReference type="Proteomes" id="UP000818624">
    <property type="component" value="Chromosome 4"/>
</dbReference>
<keyword evidence="7" id="KW-1185">Reference proteome</keyword>
<dbReference type="InterPro" id="IPR050080">
    <property type="entry name" value="RNase_PH"/>
</dbReference>
<evidence type="ECO:0000313" key="6">
    <source>
        <dbReference type="EMBL" id="WFD49186.1"/>
    </source>
</evidence>
<accession>A0ABY8EUB0</accession>
<evidence type="ECO:0000256" key="5">
    <source>
        <dbReference type="SAM" id="MobiDB-lite"/>
    </source>
</evidence>
<proteinExistence type="predicted"/>
<name>A0ABY8EUB0_MALFU</name>
<dbReference type="Gene3D" id="3.30.230.70">
    <property type="entry name" value="GHMP Kinase, N-terminal domain"/>
    <property type="match status" value="1"/>
</dbReference>
<protein>
    <submittedName>
        <fullName evidence="6">Exosome non-catalytic core subunit rrp46</fullName>
    </submittedName>
</protein>
<dbReference type="PANTHER" id="PTHR11953">
    <property type="entry name" value="EXOSOME COMPLEX COMPONENT"/>
    <property type="match status" value="1"/>
</dbReference>
<keyword evidence="3" id="KW-0271">Exosome</keyword>
<feature type="compositionally biased region" description="Polar residues" evidence="5">
    <location>
        <begin position="61"/>
        <end position="80"/>
    </location>
</feature>
<dbReference type="PANTHER" id="PTHR11953:SF1">
    <property type="entry name" value="EXOSOME COMPLEX COMPONENT RRP46"/>
    <property type="match status" value="1"/>
</dbReference>
<evidence type="ECO:0000256" key="2">
    <source>
        <dbReference type="ARBA" id="ARBA00022552"/>
    </source>
</evidence>
<comment type="subcellular location">
    <subcellularLocation>
        <location evidence="1">Nucleus</location>
    </subcellularLocation>
</comment>
<sequence length="245" mass="26529">MRDELTDSATFQVVVSPLENVAGIPTKALATEFQALFESVLLLHRHPRTLIQLVIQTTSKPPTATPTVNLSLNRGGSATASEEEQQKRHAPLLLGPDVPFTFAEIAASINASTLALIDAGIPLRATIVATSCAVVSIDDALRTRDVDPTKGSYWYVPRLTSSVLVDPSPEEEKVAESCHVYAFAFSGYNPLSPKDAESELAAQLVYYASTGRTNGKKRAELFVVAEESAERQLGYLRDALRTQDV</sequence>
<feature type="region of interest" description="Disordered" evidence="5">
    <location>
        <begin position="61"/>
        <end position="87"/>
    </location>
</feature>
<evidence type="ECO:0000256" key="3">
    <source>
        <dbReference type="ARBA" id="ARBA00022835"/>
    </source>
</evidence>
<keyword evidence="2" id="KW-0698">rRNA processing</keyword>
<keyword evidence="4" id="KW-0539">Nucleus</keyword>
<evidence type="ECO:0000256" key="1">
    <source>
        <dbReference type="ARBA" id="ARBA00004123"/>
    </source>
</evidence>
<evidence type="ECO:0000313" key="7">
    <source>
        <dbReference type="Proteomes" id="UP000818624"/>
    </source>
</evidence>